<dbReference type="PANTHER" id="PTHR33570">
    <property type="entry name" value="4-CARBOXYMUCONOLACTONE DECARBOXYLASE FAMILY PROTEIN"/>
    <property type="match status" value="1"/>
</dbReference>
<name>A0A9D2UH98_9BACT</name>
<organism evidence="3 4">
    <name type="scientific">Candidatus Avibacteroides avistercoris</name>
    <dbReference type="NCBI Taxonomy" id="2840690"/>
    <lineage>
        <taxon>Bacteria</taxon>
        <taxon>Pseudomonadati</taxon>
        <taxon>Bacteroidota</taxon>
        <taxon>Bacteroidia</taxon>
        <taxon>Bacteroidales</taxon>
        <taxon>Bacteroidaceae</taxon>
        <taxon>Bacteroidaceae incertae sedis</taxon>
        <taxon>Candidatus Avibacteroides</taxon>
    </lineage>
</organism>
<evidence type="ECO:0000313" key="3">
    <source>
        <dbReference type="EMBL" id="HJD52351.1"/>
    </source>
</evidence>
<evidence type="ECO:0000313" key="4">
    <source>
        <dbReference type="Proteomes" id="UP000787625"/>
    </source>
</evidence>
<dbReference type="InterPro" id="IPR003779">
    <property type="entry name" value="CMD-like"/>
</dbReference>
<dbReference type="Gene3D" id="3.30.70.100">
    <property type="match status" value="1"/>
</dbReference>
<dbReference type="PANTHER" id="PTHR33570:SF2">
    <property type="entry name" value="CARBOXYMUCONOLACTONE DECARBOXYLASE-LIKE DOMAIN-CONTAINING PROTEIN"/>
    <property type="match status" value="1"/>
</dbReference>
<dbReference type="Pfam" id="PF02627">
    <property type="entry name" value="CMD"/>
    <property type="match status" value="2"/>
</dbReference>
<evidence type="ECO:0000259" key="2">
    <source>
        <dbReference type="PROSITE" id="PS51725"/>
    </source>
</evidence>
<dbReference type="InterPro" id="IPR011008">
    <property type="entry name" value="Dimeric_a/b-barrel"/>
</dbReference>
<dbReference type="PROSITE" id="PS51725">
    <property type="entry name" value="ABM"/>
    <property type="match status" value="1"/>
</dbReference>
<dbReference type="GO" id="GO:0051920">
    <property type="term" value="F:peroxiredoxin activity"/>
    <property type="evidence" value="ECO:0007669"/>
    <property type="project" value="InterPro"/>
</dbReference>
<feature type="chain" id="PRO_5039643159" evidence="1">
    <location>
        <begin position="21"/>
        <end position="386"/>
    </location>
</feature>
<dbReference type="Gene3D" id="1.20.1290.10">
    <property type="entry name" value="AhpD-like"/>
    <property type="match status" value="1"/>
</dbReference>
<dbReference type="EMBL" id="DWUP01000024">
    <property type="protein sequence ID" value="HJD52351.1"/>
    <property type="molecule type" value="Genomic_DNA"/>
</dbReference>
<proteinExistence type="predicted"/>
<protein>
    <submittedName>
        <fullName evidence="3">Carboxymuconolactone decarboxylase family protein</fullName>
    </submittedName>
</protein>
<gene>
    <name evidence="3" type="ORF">IAA93_01285</name>
</gene>
<feature type="signal peptide" evidence="1">
    <location>
        <begin position="1"/>
        <end position="20"/>
    </location>
</feature>
<keyword evidence="1" id="KW-0732">Signal</keyword>
<dbReference type="InterPro" id="IPR052512">
    <property type="entry name" value="4CMD/NDH-1_regulator"/>
</dbReference>
<dbReference type="SUPFAM" id="SSF69118">
    <property type="entry name" value="AhpD-like"/>
    <property type="match status" value="1"/>
</dbReference>
<sequence length="386" mass="42041">MTKLILTFILMAGCIVTATAQGDETKDTIGMDRTAVCRDNYRTLFGCEALTGQGTDPEMMDILQKFIFGEVFRCGDLDIKTRELITCVTLASMQTLPQLKAHAGAALNVGVKPIELREAMYLTAPFIGFPKMLNAVGTVNEVFADRGISLPLQDVGTVDESDRHERGSAIQDMLYPGGISGVMAGVPGGLGEDVEQFLTDYFFGEIYTRGAIDLQTRELLGYCILTAIGAESQLRSHYHGCINAGNAPETVAAAVVQCLPYVGFPAGIKALGIIKGEAAHADETAQVVRLSRIVVDPEKIDEYNAYLREEITESMAKEPGVLTLYATSERDNPSNITILEIYASREAYQSHLQTPHFKKYKEGTLAMVMDLKLIDSTPIIPGLKIK</sequence>
<dbReference type="SUPFAM" id="SSF54909">
    <property type="entry name" value="Dimeric alpha+beta barrel"/>
    <property type="match status" value="1"/>
</dbReference>
<evidence type="ECO:0000256" key="1">
    <source>
        <dbReference type="SAM" id="SignalP"/>
    </source>
</evidence>
<dbReference type="InterPro" id="IPR007138">
    <property type="entry name" value="ABM_dom"/>
</dbReference>
<accession>A0A9D2UH98</accession>
<feature type="domain" description="ABM" evidence="2">
    <location>
        <begin position="287"/>
        <end position="380"/>
    </location>
</feature>
<dbReference type="AlphaFoldDB" id="A0A9D2UH98"/>
<dbReference type="Proteomes" id="UP000787625">
    <property type="component" value="Unassembled WGS sequence"/>
</dbReference>
<reference evidence="3" key="1">
    <citation type="journal article" date="2021" name="PeerJ">
        <title>Extensive microbial diversity within the chicken gut microbiome revealed by metagenomics and culture.</title>
        <authorList>
            <person name="Gilroy R."/>
            <person name="Ravi A."/>
            <person name="Getino M."/>
            <person name="Pursley I."/>
            <person name="Horton D.L."/>
            <person name="Alikhan N.F."/>
            <person name="Baker D."/>
            <person name="Gharbi K."/>
            <person name="Hall N."/>
            <person name="Watson M."/>
            <person name="Adriaenssens E.M."/>
            <person name="Foster-Nyarko E."/>
            <person name="Jarju S."/>
            <person name="Secka A."/>
            <person name="Antonio M."/>
            <person name="Oren A."/>
            <person name="Chaudhuri R.R."/>
            <person name="La Ragione R."/>
            <person name="Hildebrand F."/>
            <person name="Pallen M.J."/>
        </authorList>
    </citation>
    <scope>NUCLEOTIDE SEQUENCE</scope>
    <source>
        <strain evidence="3">MalCec1-1739</strain>
    </source>
</reference>
<comment type="caution">
    <text evidence="3">The sequence shown here is derived from an EMBL/GenBank/DDBJ whole genome shotgun (WGS) entry which is preliminary data.</text>
</comment>
<reference evidence="3" key="2">
    <citation type="submission" date="2021-04" db="EMBL/GenBank/DDBJ databases">
        <authorList>
            <person name="Gilroy R."/>
        </authorList>
    </citation>
    <scope>NUCLEOTIDE SEQUENCE</scope>
    <source>
        <strain evidence="3">MalCec1-1739</strain>
    </source>
</reference>
<dbReference type="InterPro" id="IPR029032">
    <property type="entry name" value="AhpD-like"/>
</dbReference>
<dbReference type="Pfam" id="PF03992">
    <property type="entry name" value="ABM"/>
    <property type="match status" value="1"/>
</dbReference>